<gene>
    <name evidence="2" type="ORF">GLW04_02860</name>
</gene>
<proteinExistence type="predicted"/>
<reference evidence="2 3" key="1">
    <citation type="submission" date="2019-11" db="EMBL/GenBank/DDBJ databases">
        <title>Genome sequences of 17 halophilic strains isolated from different environments.</title>
        <authorList>
            <person name="Furrow R.E."/>
        </authorList>
    </citation>
    <scope>NUCLEOTIDE SEQUENCE [LARGE SCALE GENOMIC DNA]</scope>
    <source>
        <strain evidence="2 3">22511_23_Filter</strain>
    </source>
</reference>
<dbReference type="Proteomes" id="UP000460949">
    <property type="component" value="Unassembled WGS sequence"/>
</dbReference>
<accession>A0A845DN74</accession>
<dbReference type="EMBL" id="WMET01000001">
    <property type="protein sequence ID" value="MYL18813.1"/>
    <property type="molecule type" value="Genomic_DNA"/>
</dbReference>
<dbReference type="Pfam" id="PF13751">
    <property type="entry name" value="DDE_Tnp_1_6"/>
    <property type="match status" value="1"/>
</dbReference>
<comment type="caution">
    <text evidence="2">The sequence shown here is derived from an EMBL/GenBank/DDBJ whole genome shotgun (WGS) entry which is preliminary data.</text>
</comment>
<feature type="domain" description="Transposase DDE" evidence="1">
    <location>
        <begin position="4"/>
        <end position="52"/>
    </location>
</feature>
<evidence type="ECO:0000313" key="3">
    <source>
        <dbReference type="Proteomes" id="UP000460949"/>
    </source>
</evidence>
<dbReference type="AlphaFoldDB" id="A0A845DN74"/>
<protein>
    <recommendedName>
        <fullName evidence="1">Transposase DDE domain-containing protein</fullName>
    </recommendedName>
</protein>
<evidence type="ECO:0000259" key="1">
    <source>
        <dbReference type="Pfam" id="PF13751"/>
    </source>
</evidence>
<dbReference type="InterPro" id="IPR025668">
    <property type="entry name" value="Tnp_DDE_dom"/>
</dbReference>
<evidence type="ECO:0000313" key="2">
    <source>
        <dbReference type="EMBL" id="MYL18813.1"/>
    </source>
</evidence>
<organism evidence="2 3">
    <name type="scientific">Halobacillus litoralis</name>
    <dbReference type="NCBI Taxonomy" id="45668"/>
    <lineage>
        <taxon>Bacteria</taxon>
        <taxon>Bacillati</taxon>
        <taxon>Bacillota</taxon>
        <taxon>Bacilli</taxon>
        <taxon>Bacillales</taxon>
        <taxon>Bacillaceae</taxon>
        <taxon>Halobacillus</taxon>
    </lineage>
</organism>
<name>A0A845DN74_9BACI</name>
<sequence>MWIYRMRKEKVQRNFAESKERHGLRDCRLRGKEKGKAQALITAACRNMKKMAIQKR</sequence>